<gene>
    <name evidence="2" type="ORF">NCGR_LOCUS58124</name>
</gene>
<dbReference type="EMBL" id="CAJGYO010000017">
    <property type="protein sequence ID" value="CAD6334026.1"/>
    <property type="molecule type" value="Genomic_DNA"/>
</dbReference>
<accession>A0A811RZP9</accession>
<organism evidence="2 3">
    <name type="scientific">Miscanthus lutarioriparius</name>
    <dbReference type="NCBI Taxonomy" id="422564"/>
    <lineage>
        <taxon>Eukaryota</taxon>
        <taxon>Viridiplantae</taxon>
        <taxon>Streptophyta</taxon>
        <taxon>Embryophyta</taxon>
        <taxon>Tracheophyta</taxon>
        <taxon>Spermatophyta</taxon>
        <taxon>Magnoliopsida</taxon>
        <taxon>Liliopsida</taxon>
        <taxon>Poales</taxon>
        <taxon>Poaceae</taxon>
        <taxon>PACMAD clade</taxon>
        <taxon>Panicoideae</taxon>
        <taxon>Andropogonodae</taxon>
        <taxon>Andropogoneae</taxon>
        <taxon>Saccharinae</taxon>
        <taxon>Miscanthus</taxon>
    </lineage>
</organism>
<feature type="compositionally biased region" description="Basic and acidic residues" evidence="1">
    <location>
        <begin position="26"/>
        <end position="37"/>
    </location>
</feature>
<dbReference type="AlphaFoldDB" id="A0A811RZP9"/>
<reference evidence="2" key="1">
    <citation type="submission" date="2020-10" db="EMBL/GenBank/DDBJ databases">
        <authorList>
            <person name="Han B."/>
            <person name="Lu T."/>
            <person name="Zhao Q."/>
            <person name="Huang X."/>
            <person name="Zhao Y."/>
        </authorList>
    </citation>
    <scope>NUCLEOTIDE SEQUENCE</scope>
</reference>
<feature type="compositionally biased region" description="Basic and acidic residues" evidence="1">
    <location>
        <begin position="117"/>
        <end position="139"/>
    </location>
</feature>
<comment type="caution">
    <text evidence="2">The sequence shown here is derived from an EMBL/GenBank/DDBJ whole genome shotgun (WGS) entry which is preliminary data.</text>
</comment>
<evidence type="ECO:0000313" key="3">
    <source>
        <dbReference type="Proteomes" id="UP000604825"/>
    </source>
</evidence>
<feature type="compositionally biased region" description="Basic and acidic residues" evidence="1">
    <location>
        <begin position="89"/>
        <end position="107"/>
    </location>
</feature>
<keyword evidence="3" id="KW-1185">Reference proteome</keyword>
<dbReference type="Proteomes" id="UP000604825">
    <property type="component" value="Unassembled WGS sequence"/>
</dbReference>
<proteinExistence type="predicted"/>
<feature type="region of interest" description="Disordered" evidence="1">
    <location>
        <begin position="1"/>
        <end position="163"/>
    </location>
</feature>
<name>A0A811RZP9_9POAL</name>
<sequence length="178" mass="19392">MGGKSGNKKMEMVRNGQGDGLPDKLPVSDRLPDKYPENGKMSGKRPTSFPDKYRENRKRSGKSVNGDGERGRRAADGLWHGGARAAARRRADAPLRLHLAAADDSRRRPSTQKFHGLHLDRGSLARRPSHDDHAKEARTSARPSGANTPGTMPSYSSLGAVRTGKEFRGGNKLLMVLV</sequence>
<feature type="compositionally biased region" description="Polar residues" evidence="1">
    <location>
        <begin position="141"/>
        <end position="157"/>
    </location>
</feature>
<evidence type="ECO:0000256" key="1">
    <source>
        <dbReference type="SAM" id="MobiDB-lite"/>
    </source>
</evidence>
<evidence type="ECO:0000313" key="2">
    <source>
        <dbReference type="EMBL" id="CAD6334026.1"/>
    </source>
</evidence>
<protein>
    <submittedName>
        <fullName evidence="2">Uncharacterized protein</fullName>
    </submittedName>
</protein>